<dbReference type="InterPro" id="IPR001810">
    <property type="entry name" value="F-box_dom"/>
</dbReference>
<dbReference type="EMBL" id="BAABUK010000009">
    <property type="protein sequence ID" value="GAA5811081.1"/>
    <property type="molecule type" value="Genomic_DNA"/>
</dbReference>
<dbReference type="Pfam" id="PF12937">
    <property type="entry name" value="F-box-like"/>
    <property type="match status" value="1"/>
</dbReference>
<proteinExistence type="predicted"/>
<reference evidence="2 3" key="1">
    <citation type="submission" date="2024-04" db="EMBL/GenBank/DDBJ databases">
        <title>genome sequences of Mucor flavus KT1a and Helicostylum pulchrum KT1b strains isolated from the surface of a dry-aged beef.</title>
        <authorList>
            <person name="Toyotome T."/>
            <person name="Hosono M."/>
            <person name="Torimaru M."/>
            <person name="Fukuda K."/>
            <person name="Mikami N."/>
        </authorList>
    </citation>
    <scope>NUCLEOTIDE SEQUENCE [LARGE SCALE GENOMIC DNA]</scope>
    <source>
        <strain evidence="2 3">KT1a</strain>
    </source>
</reference>
<organism evidence="2 3">
    <name type="scientific">Mucor flavus</name>
    <dbReference type="NCBI Taxonomy" id="439312"/>
    <lineage>
        <taxon>Eukaryota</taxon>
        <taxon>Fungi</taxon>
        <taxon>Fungi incertae sedis</taxon>
        <taxon>Mucoromycota</taxon>
        <taxon>Mucoromycotina</taxon>
        <taxon>Mucoromycetes</taxon>
        <taxon>Mucorales</taxon>
        <taxon>Mucorineae</taxon>
        <taxon>Mucoraceae</taxon>
        <taxon>Mucor</taxon>
    </lineage>
</organism>
<dbReference type="Gene3D" id="1.20.1280.50">
    <property type="match status" value="1"/>
</dbReference>
<sequence>MTSKNTLPTEILLNIFTYTSIRSLIYCQQVCKDWKYPARVVFYKHINFLNPTQVERFNQSNKLDPSLGKLVRSIDFSSLLINSAIDTMNKSLFANIARSCPHVDGILADYPSEDFWSLTYFLCVKYWSRLSYLPKTKQSYPEYLRTAMICCQTLERLEVVPQYFESRGRHWTELAVAIFKPFQKVRTLRFILYSHADIIYTFDSLLDQFKNITKLNLTYKGIYRRVQGDYHVVLDLTGIVPIRTLERLTINKGHMNENTIRYLLKKAPNLQRIKIKLGCYHSEYNDGEIVSVFDYVMKMTDVTIQLVTVRDFDILRLFVARVGSSPIALSVIYQGTRHVFGTFQSRIRLMHNKRYTAAGTNTDATIPNEPARIIIETDRNSFADVGVYQKNLLDVIGSQLSLLHIDLQGDTRFEVESDFTCLDDLFQYCTVLKTLVYAAIYLDQITQMNASIRQLTLIGIKFSNSIFPQLSKNLPNLQHFQLIDCHIVEETIIDMSETSFHVFHLSDSSNKEICYITMDVLTSTDVYRFECGRNKDCSVTSVKQLDITLRCKSIKYIDIEYDGLNIKSFI</sequence>
<dbReference type="SUPFAM" id="SSF81383">
    <property type="entry name" value="F-box domain"/>
    <property type="match status" value="1"/>
</dbReference>
<dbReference type="Proteomes" id="UP001473302">
    <property type="component" value="Unassembled WGS sequence"/>
</dbReference>
<keyword evidence="3" id="KW-1185">Reference proteome</keyword>
<gene>
    <name evidence="2" type="ORF">MFLAVUS_004510</name>
</gene>
<feature type="domain" description="F-box" evidence="1">
    <location>
        <begin position="1"/>
        <end position="46"/>
    </location>
</feature>
<dbReference type="SUPFAM" id="SSF52047">
    <property type="entry name" value="RNI-like"/>
    <property type="match status" value="1"/>
</dbReference>
<name>A0ABP9YW39_9FUNG</name>
<protein>
    <recommendedName>
        <fullName evidence="1">F-box domain-containing protein</fullName>
    </recommendedName>
</protein>
<evidence type="ECO:0000259" key="1">
    <source>
        <dbReference type="PROSITE" id="PS50181"/>
    </source>
</evidence>
<dbReference type="InterPro" id="IPR036047">
    <property type="entry name" value="F-box-like_dom_sf"/>
</dbReference>
<accession>A0ABP9YW39</accession>
<evidence type="ECO:0000313" key="2">
    <source>
        <dbReference type="EMBL" id="GAA5811081.1"/>
    </source>
</evidence>
<comment type="caution">
    <text evidence="2">The sequence shown here is derived from an EMBL/GenBank/DDBJ whole genome shotgun (WGS) entry which is preliminary data.</text>
</comment>
<dbReference type="PROSITE" id="PS50181">
    <property type="entry name" value="FBOX"/>
    <property type="match status" value="1"/>
</dbReference>
<evidence type="ECO:0000313" key="3">
    <source>
        <dbReference type="Proteomes" id="UP001473302"/>
    </source>
</evidence>